<protein>
    <recommendedName>
        <fullName evidence="3">Transposase</fullName>
    </recommendedName>
</protein>
<dbReference type="EMBL" id="CATNWA010017696">
    <property type="protein sequence ID" value="CAI9602485.1"/>
    <property type="molecule type" value="Genomic_DNA"/>
</dbReference>
<dbReference type="Proteomes" id="UP001162483">
    <property type="component" value="Unassembled WGS sequence"/>
</dbReference>
<organism evidence="1 2">
    <name type="scientific">Staurois parvus</name>
    <dbReference type="NCBI Taxonomy" id="386267"/>
    <lineage>
        <taxon>Eukaryota</taxon>
        <taxon>Metazoa</taxon>
        <taxon>Chordata</taxon>
        <taxon>Craniata</taxon>
        <taxon>Vertebrata</taxon>
        <taxon>Euteleostomi</taxon>
        <taxon>Amphibia</taxon>
        <taxon>Batrachia</taxon>
        <taxon>Anura</taxon>
        <taxon>Neobatrachia</taxon>
        <taxon>Ranoidea</taxon>
        <taxon>Ranidae</taxon>
        <taxon>Staurois</taxon>
    </lineage>
</organism>
<dbReference type="Gene3D" id="3.30.420.10">
    <property type="entry name" value="Ribonuclease H-like superfamily/Ribonuclease H"/>
    <property type="match status" value="1"/>
</dbReference>
<feature type="non-terminal residue" evidence="1">
    <location>
        <position position="1"/>
    </location>
</feature>
<reference evidence="1" key="1">
    <citation type="submission" date="2023-05" db="EMBL/GenBank/DDBJ databases">
        <authorList>
            <person name="Stuckert A."/>
        </authorList>
    </citation>
    <scope>NUCLEOTIDE SEQUENCE</scope>
</reference>
<gene>
    <name evidence="1" type="ORF">SPARVUS_LOCUS13144275</name>
</gene>
<evidence type="ECO:0000313" key="1">
    <source>
        <dbReference type="EMBL" id="CAI9602485.1"/>
    </source>
</evidence>
<comment type="caution">
    <text evidence="1">The sequence shown here is derived from an EMBL/GenBank/DDBJ whole genome shotgun (WGS) entry which is preliminary data.</text>
</comment>
<evidence type="ECO:0008006" key="3">
    <source>
        <dbReference type="Google" id="ProtNLM"/>
    </source>
</evidence>
<name>A0ABN9FZD2_9NEOB</name>
<keyword evidence="2" id="KW-1185">Reference proteome</keyword>
<accession>A0ABN9FZD2</accession>
<dbReference type="InterPro" id="IPR036397">
    <property type="entry name" value="RNaseH_sf"/>
</dbReference>
<proteinExistence type="predicted"/>
<sequence>AHAEKEEDFWDSVLWSDETKINVFGTDGFKSMVSQRRGVQKKMHGAYSEHNVLLWGCMSAACVGEMHFIEGIMNSQMYWSILKEKFFNMTVIQNTHLRPLLHF</sequence>
<evidence type="ECO:0000313" key="2">
    <source>
        <dbReference type="Proteomes" id="UP001162483"/>
    </source>
</evidence>